<gene>
    <name evidence="3" type="primary">ABSGL_07691.1 scaffold 8929</name>
</gene>
<keyword evidence="2" id="KW-0472">Membrane</keyword>
<feature type="compositionally biased region" description="Basic and acidic residues" evidence="1">
    <location>
        <begin position="257"/>
        <end position="269"/>
    </location>
</feature>
<keyword evidence="2" id="KW-0812">Transmembrane</keyword>
<feature type="compositionally biased region" description="Basic and acidic residues" evidence="1">
    <location>
        <begin position="124"/>
        <end position="140"/>
    </location>
</feature>
<dbReference type="OrthoDB" id="2438256at2759"/>
<reference evidence="3" key="1">
    <citation type="submission" date="2016-04" db="EMBL/GenBank/DDBJ databases">
        <authorList>
            <person name="Evans L.H."/>
            <person name="Alamgir A."/>
            <person name="Owens N."/>
            <person name="Weber N.D."/>
            <person name="Virtaneva K."/>
            <person name="Barbian K."/>
            <person name="Babar A."/>
            <person name="Rosenke K."/>
        </authorList>
    </citation>
    <scope>NUCLEOTIDE SEQUENCE [LARGE SCALE GENOMIC DNA]</scope>
    <source>
        <strain evidence="3">CBS 101.48</strain>
    </source>
</reference>
<dbReference type="EMBL" id="LT553604">
    <property type="protein sequence ID" value="SAM01941.1"/>
    <property type="molecule type" value="Genomic_DNA"/>
</dbReference>
<feature type="region of interest" description="Disordered" evidence="1">
    <location>
        <begin position="247"/>
        <end position="281"/>
    </location>
</feature>
<dbReference type="Proteomes" id="UP000078561">
    <property type="component" value="Unassembled WGS sequence"/>
</dbReference>
<keyword evidence="2" id="KW-1133">Transmembrane helix</keyword>
<evidence type="ECO:0000313" key="4">
    <source>
        <dbReference type="Proteomes" id="UP000078561"/>
    </source>
</evidence>
<dbReference type="InParanoid" id="A0A163JLM3"/>
<feature type="compositionally biased region" description="Polar residues" evidence="1">
    <location>
        <begin position="156"/>
        <end position="174"/>
    </location>
</feature>
<feature type="region of interest" description="Disordered" evidence="1">
    <location>
        <begin position="117"/>
        <end position="214"/>
    </location>
</feature>
<feature type="compositionally biased region" description="Low complexity" evidence="1">
    <location>
        <begin position="175"/>
        <end position="196"/>
    </location>
</feature>
<evidence type="ECO:0000313" key="3">
    <source>
        <dbReference type="EMBL" id="SAM01941.1"/>
    </source>
</evidence>
<organism evidence="3">
    <name type="scientific">Absidia glauca</name>
    <name type="common">Pin mould</name>
    <dbReference type="NCBI Taxonomy" id="4829"/>
    <lineage>
        <taxon>Eukaryota</taxon>
        <taxon>Fungi</taxon>
        <taxon>Fungi incertae sedis</taxon>
        <taxon>Mucoromycota</taxon>
        <taxon>Mucoromycotina</taxon>
        <taxon>Mucoromycetes</taxon>
        <taxon>Mucorales</taxon>
        <taxon>Cunninghamellaceae</taxon>
        <taxon>Absidia</taxon>
    </lineage>
</organism>
<protein>
    <submittedName>
        <fullName evidence="3">Uncharacterized protein</fullName>
    </submittedName>
</protein>
<sequence length="281" mass="31207">MAAINDKVYARVHEKAKEHQLTDQELKALDTARNQLSSHGYLGGFTGASAAFLIGMRKKYKPLQLLALAGGGFLLGAQFGFVSGALAGVQTIKTLPNPQRLVSVIREVQMEQMNAKGMLPSQPHRPEPHPKAHMDAHMDDTFSSEDPALHGGYSTRPGSEFQTDRAVQSQQQNGWQTNTTEQQQPQQQQRPSWTRQAPSQPSKWDEIRSENLPNTAWAKIRQEAKTQGVDSKSIEQAKANRVAELQERQVGAGGFDDLPRTREEAEQRTTGRRNQWGDMAG</sequence>
<feature type="transmembrane region" description="Helical" evidence="2">
    <location>
        <begin position="66"/>
        <end position="89"/>
    </location>
</feature>
<name>A0A163JLM3_ABSGL</name>
<dbReference type="AlphaFoldDB" id="A0A163JLM3"/>
<evidence type="ECO:0000256" key="1">
    <source>
        <dbReference type="SAM" id="MobiDB-lite"/>
    </source>
</evidence>
<keyword evidence="4" id="KW-1185">Reference proteome</keyword>
<evidence type="ECO:0000256" key="2">
    <source>
        <dbReference type="SAM" id="Phobius"/>
    </source>
</evidence>
<proteinExistence type="predicted"/>
<accession>A0A163JLM3</accession>
<dbReference type="OMA" id="IRMEAQK"/>